<evidence type="ECO:0000313" key="5">
    <source>
        <dbReference type="Proteomes" id="UP001331761"/>
    </source>
</evidence>
<dbReference type="InterPro" id="IPR018114">
    <property type="entry name" value="TRYPSIN_HIS"/>
</dbReference>
<dbReference type="InterPro" id="IPR009003">
    <property type="entry name" value="Peptidase_S1_PA"/>
</dbReference>
<dbReference type="InterPro" id="IPR043504">
    <property type="entry name" value="Peptidase_S1_PA_chymotrypsin"/>
</dbReference>
<dbReference type="PRINTS" id="PR00722">
    <property type="entry name" value="CHYMOTRYPSIN"/>
</dbReference>
<name>A0AAN8ILA4_TRICO</name>
<keyword evidence="2" id="KW-0720">Serine protease</keyword>
<feature type="domain" description="Peptidase S1" evidence="3">
    <location>
        <begin position="1"/>
        <end position="233"/>
    </location>
</feature>
<dbReference type="Proteomes" id="UP001331761">
    <property type="component" value="Unassembled WGS sequence"/>
</dbReference>
<keyword evidence="5" id="KW-1185">Reference proteome</keyword>
<keyword evidence="1" id="KW-1015">Disulfide bond</keyword>
<accession>A0AAN8ILA4</accession>
<dbReference type="PROSITE" id="PS00135">
    <property type="entry name" value="TRYPSIN_SER"/>
    <property type="match status" value="1"/>
</dbReference>
<dbReference type="SUPFAM" id="SSF50494">
    <property type="entry name" value="Trypsin-like serine proteases"/>
    <property type="match status" value="1"/>
</dbReference>
<proteinExistence type="predicted"/>
<dbReference type="InterPro" id="IPR001254">
    <property type="entry name" value="Trypsin_dom"/>
</dbReference>
<evidence type="ECO:0000259" key="3">
    <source>
        <dbReference type="PROSITE" id="PS50240"/>
    </source>
</evidence>
<dbReference type="Pfam" id="PF00089">
    <property type="entry name" value="Trypsin"/>
    <property type="match status" value="1"/>
</dbReference>
<dbReference type="PANTHER" id="PTHR24260:SF136">
    <property type="entry name" value="GH08193P-RELATED"/>
    <property type="match status" value="1"/>
</dbReference>
<dbReference type="InterPro" id="IPR001314">
    <property type="entry name" value="Peptidase_S1A"/>
</dbReference>
<comment type="caution">
    <text evidence="4">The sequence shown here is derived from an EMBL/GenBank/DDBJ whole genome shotgun (WGS) entry which is preliminary data.</text>
</comment>
<reference evidence="4 5" key="1">
    <citation type="submission" date="2019-10" db="EMBL/GenBank/DDBJ databases">
        <title>Assembly and Annotation for the nematode Trichostrongylus colubriformis.</title>
        <authorList>
            <person name="Martin J."/>
        </authorList>
    </citation>
    <scope>NUCLEOTIDE SEQUENCE [LARGE SCALE GENOMIC DNA]</scope>
    <source>
        <strain evidence="4">G859</strain>
        <tissue evidence="4">Whole worm</tissue>
    </source>
</reference>
<evidence type="ECO:0000256" key="1">
    <source>
        <dbReference type="ARBA" id="ARBA00023157"/>
    </source>
</evidence>
<dbReference type="PANTHER" id="PTHR24260">
    <property type="match status" value="1"/>
</dbReference>
<dbReference type="GO" id="GO:0006508">
    <property type="term" value="P:proteolysis"/>
    <property type="evidence" value="ECO:0007669"/>
    <property type="project" value="UniProtKB-KW"/>
</dbReference>
<evidence type="ECO:0000256" key="2">
    <source>
        <dbReference type="RuleBase" id="RU363034"/>
    </source>
</evidence>
<keyword evidence="2" id="KW-0645">Protease</keyword>
<keyword evidence="2" id="KW-0378">Hydrolase</keyword>
<gene>
    <name evidence="4" type="ORF">GCK32_005640</name>
</gene>
<dbReference type="PROSITE" id="PS00134">
    <property type="entry name" value="TRYPSIN_HIS"/>
    <property type="match status" value="1"/>
</dbReference>
<dbReference type="EMBL" id="WIXE01013791">
    <property type="protein sequence ID" value="KAK5974793.1"/>
    <property type="molecule type" value="Genomic_DNA"/>
</dbReference>
<evidence type="ECO:0000313" key="4">
    <source>
        <dbReference type="EMBL" id="KAK5974793.1"/>
    </source>
</evidence>
<dbReference type="InterPro" id="IPR033116">
    <property type="entry name" value="TRYPSIN_SER"/>
</dbReference>
<dbReference type="AlphaFoldDB" id="A0AAN8ILA4"/>
<sequence length="255" mass="28455">MVSIGNHCSGALISSRHVLTAAHCVIKTPSKLHTLQECKKKGYKNTRQLIAPCEAFVITIGSHCEEPTECPSFRTRKVRSFHVPNDYHECASINDIAILEVEKDVPQSVARPICLPRANTRLARNLKAAGIGLDFPNGWARTRPYRVVNVRLVAATKNKTITTTAPKGVGICNGDSGGPLFQTDRYGRSTIVGVMSLGNTCYVNYPKISTDELPYDKFTDVRQNLDWICNITGICHRRNLHPLPSLPWWQRVFWG</sequence>
<dbReference type="SMART" id="SM00020">
    <property type="entry name" value="Tryp_SPc"/>
    <property type="match status" value="1"/>
</dbReference>
<dbReference type="Gene3D" id="2.40.10.10">
    <property type="entry name" value="Trypsin-like serine proteases"/>
    <property type="match status" value="2"/>
</dbReference>
<protein>
    <recommendedName>
        <fullName evidence="3">Peptidase S1 domain-containing protein</fullName>
    </recommendedName>
</protein>
<dbReference type="PROSITE" id="PS50240">
    <property type="entry name" value="TRYPSIN_DOM"/>
    <property type="match status" value="1"/>
</dbReference>
<organism evidence="4 5">
    <name type="scientific">Trichostrongylus colubriformis</name>
    <name type="common">Black scour worm</name>
    <dbReference type="NCBI Taxonomy" id="6319"/>
    <lineage>
        <taxon>Eukaryota</taxon>
        <taxon>Metazoa</taxon>
        <taxon>Ecdysozoa</taxon>
        <taxon>Nematoda</taxon>
        <taxon>Chromadorea</taxon>
        <taxon>Rhabditida</taxon>
        <taxon>Rhabditina</taxon>
        <taxon>Rhabditomorpha</taxon>
        <taxon>Strongyloidea</taxon>
        <taxon>Trichostrongylidae</taxon>
        <taxon>Trichostrongylus</taxon>
    </lineage>
</organism>
<dbReference type="GO" id="GO:0004252">
    <property type="term" value="F:serine-type endopeptidase activity"/>
    <property type="evidence" value="ECO:0007669"/>
    <property type="project" value="InterPro"/>
</dbReference>
<dbReference type="InterPro" id="IPR051333">
    <property type="entry name" value="CLIP_Serine_Protease"/>
</dbReference>